<dbReference type="PANTHER" id="PTHR33908:SF11">
    <property type="entry name" value="MEMBRANE PROTEIN"/>
    <property type="match status" value="1"/>
</dbReference>
<proteinExistence type="predicted"/>
<evidence type="ECO:0000256" key="7">
    <source>
        <dbReference type="ARBA" id="ARBA00023136"/>
    </source>
</evidence>
<geneLocation type="plasmid" evidence="10">
    <name>unnamed1</name>
</geneLocation>
<dbReference type="PANTHER" id="PTHR33908">
    <property type="entry name" value="MANNOSYLTRANSFERASE YKCB-RELATED"/>
    <property type="match status" value="1"/>
</dbReference>
<feature type="transmembrane region" description="Helical" evidence="8">
    <location>
        <begin position="355"/>
        <end position="373"/>
    </location>
</feature>
<feature type="transmembrane region" description="Helical" evidence="8">
    <location>
        <begin position="317"/>
        <end position="335"/>
    </location>
</feature>
<evidence type="ECO:0000313" key="11">
    <source>
        <dbReference type="Proteomes" id="UP000236584"/>
    </source>
</evidence>
<name>A0A2I8VQA2_9EURY</name>
<dbReference type="AlphaFoldDB" id="A0A2I8VQA2"/>
<dbReference type="EMBL" id="CP026310">
    <property type="protein sequence ID" value="AUV84110.1"/>
    <property type="molecule type" value="Genomic_DNA"/>
</dbReference>
<dbReference type="GO" id="GO:0008610">
    <property type="term" value="P:lipid biosynthetic process"/>
    <property type="evidence" value="ECO:0007669"/>
    <property type="project" value="UniProtKB-ARBA"/>
</dbReference>
<evidence type="ECO:0000256" key="5">
    <source>
        <dbReference type="ARBA" id="ARBA00022692"/>
    </source>
</evidence>
<evidence type="ECO:0000256" key="2">
    <source>
        <dbReference type="ARBA" id="ARBA00022475"/>
    </source>
</evidence>
<evidence type="ECO:0000256" key="6">
    <source>
        <dbReference type="ARBA" id="ARBA00022989"/>
    </source>
</evidence>
<keyword evidence="6 8" id="KW-1133">Transmembrane helix</keyword>
<dbReference type="OrthoDB" id="242465at2157"/>
<keyword evidence="4" id="KW-0808">Transferase</keyword>
<evidence type="ECO:0000256" key="1">
    <source>
        <dbReference type="ARBA" id="ARBA00004651"/>
    </source>
</evidence>
<evidence type="ECO:0000256" key="8">
    <source>
        <dbReference type="SAM" id="Phobius"/>
    </source>
</evidence>
<feature type="transmembrane region" description="Helical" evidence="8">
    <location>
        <begin position="158"/>
        <end position="178"/>
    </location>
</feature>
<accession>A0A2I8VQA2</accession>
<keyword evidence="2" id="KW-1003">Cell membrane</keyword>
<feature type="transmembrane region" description="Helical" evidence="8">
    <location>
        <begin position="28"/>
        <end position="48"/>
    </location>
</feature>
<comment type="subcellular location">
    <subcellularLocation>
        <location evidence="1">Cell membrane</location>
        <topology evidence="1">Multi-pass membrane protein</topology>
    </subcellularLocation>
</comment>
<keyword evidence="3" id="KW-0328">Glycosyltransferase</keyword>
<protein>
    <recommendedName>
        <fullName evidence="9">Glycosyltransferase RgtA/B/C/D-like domain-containing protein</fullName>
    </recommendedName>
</protein>
<feature type="transmembrane region" description="Helical" evidence="8">
    <location>
        <begin position="190"/>
        <end position="217"/>
    </location>
</feature>
<feature type="transmembrane region" description="Helical" evidence="8">
    <location>
        <begin position="229"/>
        <end position="250"/>
    </location>
</feature>
<keyword evidence="10" id="KW-0614">Plasmid</keyword>
<keyword evidence="7 8" id="KW-0472">Membrane</keyword>
<evidence type="ECO:0000256" key="3">
    <source>
        <dbReference type="ARBA" id="ARBA00022676"/>
    </source>
</evidence>
<keyword evidence="5 8" id="KW-0812">Transmembrane</keyword>
<feature type="domain" description="Glycosyltransferase RgtA/B/C/D-like" evidence="9">
    <location>
        <begin position="90"/>
        <end position="250"/>
    </location>
</feature>
<gene>
    <name evidence="10" type="ORF">C2R22_21220</name>
</gene>
<dbReference type="GO" id="GO:0016763">
    <property type="term" value="F:pentosyltransferase activity"/>
    <property type="evidence" value="ECO:0007669"/>
    <property type="project" value="TreeGrafter"/>
</dbReference>
<dbReference type="Proteomes" id="UP000236584">
    <property type="component" value="Plasmid unnamed1"/>
</dbReference>
<dbReference type="Pfam" id="PF13231">
    <property type="entry name" value="PMT_2"/>
    <property type="match status" value="1"/>
</dbReference>
<dbReference type="InterPro" id="IPR038731">
    <property type="entry name" value="RgtA/B/C-like"/>
</dbReference>
<sequence>MPAGVSDERSSPLTEGITPVRPIDRADLPWLGLGLGAGLLTVVVYLATNPYPAYGAGLYTQIAEQISSHGYGLPPRIPGYTADGVPFAYPPLQYYVLAALLDLGADPVTVARLLPSVGMLASLVPMYLFAREYTGSRPAGTAASVAVAMNPQLVQWHLSAGGVVRAFAFLYALTAIYAGYRVFETGSKRAIGLGVVAFGATLLAHPTYALFVVVSYLSLWMARDRSVAGFVRGAVVGFGGLAIASPWLVWVVTTHGLDVFVAAGGTHGGVGGGVATILDGVSFALLPILGAVYLYIVRRDVFLLGWTVTAELLFAQPRFVFTTGALVLAAVAVDLGNRVQSVDTRVATTVDARTILVGACLLVGITSGGAYLAHEMTLTTDPSTPEFLDSESLDAMTWIASETPPDATFVVVGDAAEWLPALTDRTLLIGPWGVEWRGSGPYERQLAAYEAVSRCQSAACVESVTTSIDASPEYVYLPKGQYTIRGKSAAQFGTLERSFERSPSWTRVYENDGVVVYRTAD</sequence>
<keyword evidence="11" id="KW-1185">Reference proteome</keyword>
<dbReference type="GO" id="GO:0005886">
    <property type="term" value="C:plasma membrane"/>
    <property type="evidence" value="ECO:0007669"/>
    <property type="project" value="UniProtKB-SubCell"/>
</dbReference>
<reference evidence="10 11" key="1">
    <citation type="submission" date="2018-01" db="EMBL/GenBank/DDBJ databases">
        <title>Complete genome sequence of Salinigranum rubrum GX10T, an extremely halophilic archaeon isolated from a marine solar saltern.</title>
        <authorList>
            <person name="Han S."/>
        </authorList>
    </citation>
    <scope>NUCLEOTIDE SEQUENCE [LARGE SCALE GENOMIC DNA]</scope>
    <source>
        <strain evidence="10 11">GX10</strain>
        <plasmid evidence="11">Plasmid unnamed1</plasmid>
    </source>
</reference>
<evidence type="ECO:0000259" key="9">
    <source>
        <dbReference type="Pfam" id="PF13231"/>
    </source>
</evidence>
<feature type="transmembrane region" description="Helical" evidence="8">
    <location>
        <begin position="270"/>
        <end position="296"/>
    </location>
</feature>
<evidence type="ECO:0000256" key="4">
    <source>
        <dbReference type="ARBA" id="ARBA00022679"/>
    </source>
</evidence>
<evidence type="ECO:0000313" key="10">
    <source>
        <dbReference type="EMBL" id="AUV84110.1"/>
    </source>
</evidence>
<organism evidence="10 11">
    <name type="scientific">Salinigranum rubrum</name>
    <dbReference type="NCBI Taxonomy" id="755307"/>
    <lineage>
        <taxon>Archaea</taxon>
        <taxon>Methanobacteriati</taxon>
        <taxon>Methanobacteriota</taxon>
        <taxon>Stenosarchaea group</taxon>
        <taxon>Halobacteria</taxon>
        <taxon>Halobacteriales</taxon>
        <taxon>Haloferacaceae</taxon>
        <taxon>Salinigranum</taxon>
    </lineage>
</organism>
<feature type="transmembrane region" description="Helical" evidence="8">
    <location>
        <begin position="110"/>
        <end position="130"/>
    </location>
</feature>
<dbReference type="InterPro" id="IPR050297">
    <property type="entry name" value="LipidA_mod_glycosyltrf_83"/>
</dbReference>
<dbReference type="KEGG" id="srub:C2R22_21220"/>